<dbReference type="PANTHER" id="PTHR30349">
    <property type="entry name" value="PHAGE INTEGRASE-RELATED"/>
    <property type="match status" value="1"/>
</dbReference>
<dbReference type="InterPro" id="IPR050090">
    <property type="entry name" value="Tyrosine_recombinase_XerCD"/>
</dbReference>
<evidence type="ECO:0000256" key="1">
    <source>
        <dbReference type="ARBA" id="ARBA00008857"/>
    </source>
</evidence>
<dbReference type="Gene3D" id="1.10.150.130">
    <property type="match status" value="1"/>
</dbReference>
<dbReference type="Gene3D" id="1.10.443.10">
    <property type="entry name" value="Intergrase catalytic core"/>
    <property type="match status" value="1"/>
</dbReference>
<dbReference type="RefSeq" id="WP_344678137.1">
    <property type="nucleotide sequence ID" value="NZ_BAAAUX010000005.1"/>
</dbReference>
<dbReference type="InterPro" id="IPR010998">
    <property type="entry name" value="Integrase_recombinase_N"/>
</dbReference>
<evidence type="ECO:0000259" key="4">
    <source>
        <dbReference type="PROSITE" id="PS51898"/>
    </source>
</evidence>
<gene>
    <name evidence="5" type="ORF">GCM10010470_09420</name>
</gene>
<keyword evidence="3" id="KW-0233">DNA recombination</keyword>
<dbReference type="SUPFAM" id="SSF56349">
    <property type="entry name" value="DNA breaking-rejoining enzymes"/>
    <property type="match status" value="1"/>
</dbReference>
<evidence type="ECO:0000313" key="5">
    <source>
        <dbReference type="EMBL" id="GAA2778299.1"/>
    </source>
</evidence>
<keyword evidence="6" id="KW-1185">Reference proteome</keyword>
<comment type="caution">
    <text evidence="5">The sequence shown here is derived from an EMBL/GenBank/DDBJ whole genome shotgun (WGS) entry which is preliminary data.</text>
</comment>
<proteinExistence type="inferred from homology"/>
<dbReference type="Proteomes" id="UP001500979">
    <property type="component" value="Unassembled WGS sequence"/>
</dbReference>
<reference evidence="5 6" key="1">
    <citation type="journal article" date="2019" name="Int. J. Syst. Evol. Microbiol.">
        <title>The Global Catalogue of Microorganisms (GCM) 10K type strain sequencing project: providing services to taxonomists for standard genome sequencing and annotation.</title>
        <authorList>
            <consortium name="The Broad Institute Genomics Platform"/>
            <consortium name="The Broad Institute Genome Sequencing Center for Infectious Disease"/>
            <person name="Wu L."/>
            <person name="Ma J."/>
        </authorList>
    </citation>
    <scope>NUCLEOTIDE SEQUENCE [LARGE SCALE GENOMIC DNA]</scope>
    <source>
        <strain evidence="5 6">JCM 9383</strain>
    </source>
</reference>
<evidence type="ECO:0000256" key="3">
    <source>
        <dbReference type="ARBA" id="ARBA00023172"/>
    </source>
</evidence>
<dbReference type="InterPro" id="IPR011010">
    <property type="entry name" value="DNA_brk_join_enz"/>
</dbReference>
<protein>
    <submittedName>
        <fullName evidence="5">Tyrosine-type recombinase/integrase</fullName>
    </submittedName>
</protein>
<accession>A0ABN3V5M6</accession>
<sequence>MPRSFDVRIWSIAQRKNQQGKVTSYGIRWRVGAKRFYESCKTRAQADRFRAELIAAQNRGEAFDAESGKPISASGTVRETTWFEIACDYVDMKWEAASATARQTIAEALIRITPVFLPNGPGKPDERAIRSALRGYAFNTRTRAGHVPDEAGAVLRWCARNSRPVSDALHPQTLRVLEKAVTTTLSGSKYAPSVARKTRSVLSSVLAYAVEREALEKNPLDTAKWTTMPKGNRTIDPRTVPNPAQARALLTAVRGIRRSGPRLEAFFGAMYFAGLRPEEAVALRRRDLVLPDSGWGEIYVDEAHPHAGKHWTGTDRARETRGVKARDAGEGRPVPCPPELVDLFRRHLAAFPEGGDRVFVGDRGQDVPKITYMRVWREARVAAFTEEVRVSRLARRPYSLRHAAVSTWLAAGVDPAVVARWAGHSVAVLMDVYAACLHGRDVIARGQVDRFFGYGR</sequence>
<evidence type="ECO:0000256" key="2">
    <source>
        <dbReference type="ARBA" id="ARBA00023125"/>
    </source>
</evidence>
<keyword evidence="2" id="KW-0238">DNA-binding</keyword>
<dbReference type="InterPro" id="IPR013762">
    <property type="entry name" value="Integrase-like_cat_sf"/>
</dbReference>
<dbReference type="EMBL" id="BAAAUX010000005">
    <property type="protein sequence ID" value="GAA2778299.1"/>
    <property type="molecule type" value="Genomic_DNA"/>
</dbReference>
<dbReference type="InterPro" id="IPR002104">
    <property type="entry name" value="Integrase_catalytic"/>
</dbReference>
<name>A0ABN3V5M6_9PSEU</name>
<comment type="similarity">
    <text evidence="1">Belongs to the 'phage' integrase family.</text>
</comment>
<feature type="domain" description="Tyr recombinase" evidence="4">
    <location>
        <begin position="235"/>
        <end position="449"/>
    </location>
</feature>
<dbReference type="PANTHER" id="PTHR30349:SF64">
    <property type="entry name" value="PROPHAGE INTEGRASE INTD-RELATED"/>
    <property type="match status" value="1"/>
</dbReference>
<dbReference type="PROSITE" id="PS51898">
    <property type="entry name" value="TYR_RECOMBINASE"/>
    <property type="match status" value="1"/>
</dbReference>
<evidence type="ECO:0000313" key="6">
    <source>
        <dbReference type="Proteomes" id="UP001500979"/>
    </source>
</evidence>
<organism evidence="5 6">
    <name type="scientific">Saccharopolyspora taberi</name>
    <dbReference type="NCBI Taxonomy" id="60895"/>
    <lineage>
        <taxon>Bacteria</taxon>
        <taxon>Bacillati</taxon>
        <taxon>Actinomycetota</taxon>
        <taxon>Actinomycetes</taxon>
        <taxon>Pseudonocardiales</taxon>
        <taxon>Pseudonocardiaceae</taxon>
        <taxon>Saccharopolyspora</taxon>
    </lineage>
</organism>